<gene>
    <name evidence="1" type="ORF">NBO_70g0008</name>
</gene>
<organism evidence="1 2">
    <name type="scientific">Nosema bombycis (strain CQ1 / CVCC 102059)</name>
    <name type="common">Microsporidian parasite</name>
    <name type="synonym">Pebrine of silkworm</name>
    <dbReference type="NCBI Taxonomy" id="578461"/>
    <lineage>
        <taxon>Eukaryota</taxon>
        <taxon>Fungi</taxon>
        <taxon>Fungi incertae sedis</taxon>
        <taxon>Microsporidia</taxon>
        <taxon>Nosematidae</taxon>
        <taxon>Nosema</taxon>
    </lineage>
</organism>
<evidence type="ECO:0000313" key="1">
    <source>
        <dbReference type="EMBL" id="EOB13500.1"/>
    </source>
</evidence>
<keyword evidence="2" id="KW-1185">Reference proteome</keyword>
<evidence type="ECO:0000313" key="2">
    <source>
        <dbReference type="Proteomes" id="UP000016927"/>
    </source>
</evidence>
<protein>
    <submittedName>
        <fullName evidence="1">Uncharacterized protein</fullName>
    </submittedName>
</protein>
<name>R0MH92_NOSB1</name>
<accession>R0MH92</accession>
<dbReference type="Proteomes" id="UP000016927">
    <property type="component" value="Unassembled WGS sequence"/>
</dbReference>
<reference evidence="1 2" key="1">
    <citation type="journal article" date="2013" name="BMC Genomics">
        <title>Comparative genomics of parasitic silkworm microsporidia reveal an association between genome expansion and host adaptation.</title>
        <authorList>
            <person name="Pan G."/>
            <person name="Xu J."/>
            <person name="Li T."/>
            <person name="Xia Q."/>
            <person name="Liu S.L."/>
            <person name="Zhang G."/>
            <person name="Li S."/>
            <person name="Li C."/>
            <person name="Liu H."/>
            <person name="Yang L."/>
            <person name="Liu T."/>
            <person name="Zhang X."/>
            <person name="Wu Z."/>
            <person name="Fan W."/>
            <person name="Dang X."/>
            <person name="Xiang H."/>
            <person name="Tao M."/>
            <person name="Li Y."/>
            <person name="Hu J."/>
            <person name="Li Z."/>
            <person name="Lin L."/>
            <person name="Luo J."/>
            <person name="Geng L."/>
            <person name="Wang L."/>
            <person name="Long M."/>
            <person name="Wan Y."/>
            <person name="He N."/>
            <person name="Zhang Z."/>
            <person name="Lu C."/>
            <person name="Keeling P.J."/>
            <person name="Wang J."/>
            <person name="Xiang Z."/>
            <person name="Zhou Z."/>
        </authorList>
    </citation>
    <scope>NUCLEOTIDE SEQUENCE [LARGE SCALE GENOMIC DNA]</scope>
    <source>
        <strain evidence="2">CQ1 / CVCC 102059</strain>
    </source>
</reference>
<dbReference type="EMBL" id="KB908978">
    <property type="protein sequence ID" value="EOB13500.1"/>
    <property type="molecule type" value="Genomic_DNA"/>
</dbReference>
<dbReference type="VEuPathDB" id="MicrosporidiaDB:NBO_70g0008"/>
<proteinExistence type="predicted"/>
<sequence>MTLATNKENFITNARTRHKNSYNFFCEYYTHFFTVKTTLESIISTLDDICTCKMNINKYLELLKKGLNKNF</sequence>
<dbReference type="AlphaFoldDB" id="R0MH92"/>
<dbReference type="HOGENOM" id="CLU_2740691_0_0_1"/>